<evidence type="ECO:0000313" key="2">
    <source>
        <dbReference type="EMBL" id="KAL0565825.1"/>
    </source>
</evidence>
<proteinExistence type="predicted"/>
<organism evidence="2 3">
    <name type="scientific">Marasmius crinis-equi</name>
    <dbReference type="NCBI Taxonomy" id="585013"/>
    <lineage>
        <taxon>Eukaryota</taxon>
        <taxon>Fungi</taxon>
        <taxon>Dikarya</taxon>
        <taxon>Basidiomycota</taxon>
        <taxon>Agaricomycotina</taxon>
        <taxon>Agaricomycetes</taxon>
        <taxon>Agaricomycetidae</taxon>
        <taxon>Agaricales</taxon>
        <taxon>Marasmiineae</taxon>
        <taxon>Marasmiaceae</taxon>
        <taxon>Marasmius</taxon>
    </lineage>
</organism>
<dbReference type="EMBL" id="JBAHYK010002108">
    <property type="protein sequence ID" value="KAL0565825.1"/>
    <property type="molecule type" value="Genomic_DNA"/>
</dbReference>
<dbReference type="Proteomes" id="UP001465976">
    <property type="component" value="Unassembled WGS sequence"/>
</dbReference>
<feature type="compositionally biased region" description="Low complexity" evidence="1">
    <location>
        <begin position="10"/>
        <end position="19"/>
    </location>
</feature>
<name>A0ABR3ESF2_9AGAR</name>
<keyword evidence="3" id="KW-1185">Reference proteome</keyword>
<accession>A0ABR3ESF2</accession>
<feature type="compositionally biased region" description="Polar residues" evidence="1">
    <location>
        <begin position="28"/>
        <end position="42"/>
    </location>
</feature>
<comment type="caution">
    <text evidence="2">The sequence shown here is derived from an EMBL/GenBank/DDBJ whole genome shotgun (WGS) entry which is preliminary data.</text>
</comment>
<sequence>MEALKDCVKASKPSSSEPKANGDAITGLDNQQQAPTEATGNTPVPGPLHSKRVIETAHIEQALKQVTASFSLEESKKLHTWHTAYAKAR</sequence>
<feature type="region of interest" description="Disordered" evidence="1">
    <location>
        <begin position="1"/>
        <end position="49"/>
    </location>
</feature>
<evidence type="ECO:0000256" key="1">
    <source>
        <dbReference type="SAM" id="MobiDB-lite"/>
    </source>
</evidence>
<evidence type="ECO:0000313" key="3">
    <source>
        <dbReference type="Proteomes" id="UP001465976"/>
    </source>
</evidence>
<protein>
    <submittedName>
        <fullName evidence="2">Uncharacterized protein</fullName>
    </submittedName>
</protein>
<reference evidence="2 3" key="1">
    <citation type="submission" date="2024-02" db="EMBL/GenBank/DDBJ databases">
        <title>A draft genome for the cacao thread blight pathogen Marasmius crinis-equi.</title>
        <authorList>
            <person name="Cohen S.P."/>
            <person name="Baruah I.K."/>
            <person name="Amoako-Attah I."/>
            <person name="Bukari Y."/>
            <person name="Meinhardt L.W."/>
            <person name="Bailey B.A."/>
        </authorList>
    </citation>
    <scope>NUCLEOTIDE SEQUENCE [LARGE SCALE GENOMIC DNA]</scope>
    <source>
        <strain evidence="2 3">GH-76</strain>
    </source>
</reference>
<gene>
    <name evidence="2" type="ORF">V5O48_016196</name>
</gene>